<feature type="disulfide bond" evidence="8">
    <location>
        <begin position="71"/>
        <end position="78"/>
    </location>
</feature>
<evidence type="ECO:0000256" key="8">
    <source>
        <dbReference type="PIRSR" id="PIRSR611150-2"/>
    </source>
</evidence>
<evidence type="ECO:0000256" key="4">
    <source>
        <dbReference type="ARBA" id="ARBA00022729"/>
    </source>
</evidence>
<comment type="similarity">
    <text evidence="1">Belongs to the cutinase family.</text>
</comment>
<evidence type="ECO:0000256" key="2">
    <source>
        <dbReference type="ARBA" id="ARBA00013095"/>
    </source>
</evidence>
<feature type="compositionally biased region" description="Low complexity" evidence="9">
    <location>
        <begin position="112"/>
        <end position="137"/>
    </location>
</feature>
<keyword evidence="6 8" id="KW-1015">Disulfide bond</keyword>
<dbReference type="Pfam" id="PF01083">
    <property type="entry name" value="Cutinase"/>
    <property type="match status" value="1"/>
</dbReference>
<dbReference type="GO" id="GO:0016052">
    <property type="term" value="P:carbohydrate catabolic process"/>
    <property type="evidence" value="ECO:0007669"/>
    <property type="project" value="TreeGrafter"/>
</dbReference>
<evidence type="ECO:0000256" key="7">
    <source>
        <dbReference type="ARBA" id="ARBA00034045"/>
    </source>
</evidence>
<organism evidence="10 11">
    <name type="scientific">Elsinoe ampelina</name>
    <dbReference type="NCBI Taxonomy" id="302913"/>
    <lineage>
        <taxon>Eukaryota</taxon>
        <taxon>Fungi</taxon>
        <taxon>Dikarya</taxon>
        <taxon>Ascomycota</taxon>
        <taxon>Pezizomycotina</taxon>
        <taxon>Dothideomycetes</taxon>
        <taxon>Dothideomycetidae</taxon>
        <taxon>Myriangiales</taxon>
        <taxon>Elsinoaceae</taxon>
        <taxon>Elsinoe</taxon>
    </lineage>
</organism>
<dbReference type="EMBL" id="ML992504">
    <property type="protein sequence ID" value="KAF2225326.1"/>
    <property type="molecule type" value="Genomic_DNA"/>
</dbReference>
<dbReference type="PANTHER" id="PTHR48250:SF2">
    <property type="entry name" value="CUTINASE"/>
    <property type="match status" value="1"/>
</dbReference>
<evidence type="ECO:0000256" key="5">
    <source>
        <dbReference type="ARBA" id="ARBA00022801"/>
    </source>
</evidence>
<comment type="catalytic activity">
    <reaction evidence="7">
        <text>cutin + H2O = cutin monomers.</text>
        <dbReference type="EC" id="3.1.1.74"/>
    </reaction>
</comment>
<dbReference type="InterPro" id="IPR029058">
    <property type="entry name" value="AB_hydrolase_fold"/>
</dbReference>
<name>A0A6A6GHZ2_9PEZI</name>
<dbReference type="PANTHER" id="PTHR48250">
    <property type="entry name" value="CUTINASE 2-RELATED"/>
    <property type="match status" value="1"/>
</dbReference>
<proteinExistence type="inferred from homology"/>
<dbReference type="Proteomes" id="UP000799538">
    <property type="component" value="Unassembled WGS sequence"/>
</dbReference>
<dbReference type="GO" id="GO:0050525">
    <property type="term" value="F:cutinase activity"/>
    <property type="evidence" value="ECO:0007669"/>
    <property type="project" value="UniProtKB-EC"/>
</dbReference>
<accession>A0A6A6GHZ2</accession>
<evidence type="ECO:0000256" key="6">
    <source>
        <dbReference type="ARBA" id="ARBA00023157"/>
    </source>
</evidence>
<dbReference type="GO" id="GO:0005576">
    <property type="term" value="C:extracellular region"/>
    <property type="evidence" value="ECO:0007669"/>
    <property type="project" value="InterPro"/>
</dbReference>
<evidence type="ECO:0000256" key="1">
    <source>
        <dbReference type="ARBA" id="ARBA00007534"/>
    </source>
</evidence>
<dbReference type="Gene3D" id="3.40.50.1820">
    <property type="entry name" value="alpha/beta hydrolase"/>
    <property type="match status" value="1"/>
</dbReference>
<dbReference type="EC" id="3.1.1.74" evidence="2"/>
<keyword evidence="3" id="KW-0719">Serine esterase</keyword>
<keyword evidence="4" id="KW-0732">Signal</keyword>
<evidence type="ECO:0000313" key="10">
    <source>
        <dbReference type="EMBL" id="KAF2225326.1"/>
    </source>
</evidence>
<evidence type="ECO:0000256" key="3">
    <source>
        <dbReference type="ARBA" id="ARBA00022487"/>
    </source>
</evidence>
<keyword evidence="5" id="KW-0378">Hydrolase</keyword>
<sequence>MCLAPPKRRLFAYANGRLPYLYLEGVQRGAVCKPPSRTLPSENVAAIVQFGDPQRNLSIGTVPSEKILSFCRAGDDVCELGTYSIKAPHLQYGEDAVSAAEFLIRTAGRGNGTSSATPPSSSTSASTNGPSSASAAPRSTNASVRLTIDTSLCLPDRRSTAEAFRTTTDSQRNKHNGALQTHVNKFSFIVRWSRPPPAMTTRKQIDIMTQSAVSRVQHRMNSTTVKQHDFNFRGEDGGFCLPRFEFDAGFEVAVKCIVERAACVTIMILERQDFLVVSPVMNK</sequence>
<reference evidence="11" key="1">
    <citation type="journal article" date="2020" name="Stud. Mycol.">
        <title>101 Dothideomycetes genomes: A test case for predicting lifestyles and emergence of pathogens.</title>
        <authorList>
            <person name="Haridas S."/>
            <person name="Albert R."/>
            <person name="Binder M."/>
            <person name="Bloem J."/>
            <person name="LaButti K."/>
            <person name="Salamov A."/>
            <person name="Andreopoulos B."/>
            <person name="Baker S."/>
            <person name="Barry K."/>
            <person name="Bills G."/>
            <person name="Bluhm B."/>
            <person name="Cannon C."/>
            <person name="Castanera R."/>
            <person name="Culley D."/>
            <person name="Daum C."/>
            <person name="Ezra D."/>
            <person name="Gonzalez J."/>
            <person name="Henrissat B."/>
            <person name="Kuo A."/>
            <person name="Liang C."/>
            <person name="Lipzen A."/>
            <person name="Lutzoni F."/>
            <person name="Magnuson J."/>
            <person name="Mondo S."/>
            <person name="Nolan M."/>
            <person name="Ohm R."/>
            <person name="Pangilinan J."/>
            <person name="Park H.-J."/>
            <person name="Ramirez L."/>
            <person name="Alfaro M."/>
            <person name="Sun H."/>
            <person name="Tritt A."/>
            <person name="Yoshinaga Y."/>
            <person name="Zwiers L.-H."/>
            <person name="Turgeon B."/>
            <person name="Goodwin S."/>
            <person name="Spatafora J."/>
            <person name="Crous P."/>
            <person name="Grigoriev I."/>
        </authorList>
    </citation>
    <scope>NUCLEOTIDE SEQUENCE [LARGE SCALE GENOMIC DNA]</scope>
    <source>
        <strain evidence="11">CECT 20119</strain>
    </source>
</reference>
<gene>
    <name evidence="10" type="ORF">BDZ85DRAFT_295047</name>
</gene>
<evidence type="ECO:0000256" key="9">
    <source>
        <dbReference type="SAM" id="MobiDB-lite"/>
    </source>
</evidence>
<dbReference type="AlphaFoldDB" id="A0A6A6GHZ2"/>
<dbReference type="OrthoDB" id="2975078at2759"/>
<protein>
    <recommendedName>
        <fullName evidence="2">cutinase</fullName>
        <ecNumber evidence="2">3.1.1.74</ecNumber>
    </recommendedName>
</protein>
<dbReference type="InterPro" id="IPR000675">
    <property type="entry name" value="Cutinase/axe"/>
</dbReference>
<keyword evidence="11" id="KW-1185">Reference proteome</keyword>
<feature type="region of interest" description="Disordered" evidence="9">
    <location>
        <begin position="109"/>
        <end position="141"/>
    </location>
</feature>
<dbReference type="InterPro" id="IPR011150">
    <property type="entry name" value="Cutinase_monf"/>
</dbReference>
<evidence type="ECO:0000313" key="11">
    <source>
        <dbReference type="Proteomes" id="UP000799538"/>
    </source>
</evidence>